<gene>
    <name evidence="2" type="ORF">GRF29_213g885473</name>
</gene>
<dbReference type="AlphaFoldDB" id="A0AAN6LS45"/>
<dbReference type="EMBL" id="WVTA01000017">
    <property type="protein sequence ID" value="KAK3201046.1"/>
    <property type="molecule type" value="Genomic_DNA"/>
</dbReference>
<dbReference type="Proteomes" id="UP001280581">
    <property type="component" value="Unassembled WGS sequence"/>
</dbReference>
<evidence type="ECO:0000313" key="3">
    <source>
        <dbReference type="Proteomes" id="UP001280581"/>
    </source>
</evidence>
<accession>A0AAN6LS45</accession>
<keyword evidence="3" id="KW-1185">Reference proteome</keyword>
<comment type="caution">
    <text evidence="2">The sequence shown here is derived from an EMBL/GenBank/DDBJ whole genome shotgun (WGS) entry which is preliminary data.</text>
</comment>
<feature type="compositionally biased region" description="Polar residues" evidence="1">
    <location>
        <begin position="206"/>
        <end position="227"/>
    </location>
</feature>
<reference evidence="2 3" key="1">
    <citation type="submission" date="2021-02" db="EMBL/GenBank/DDBJ databases">
        <title>Genome assembly of Pseudopithomyces chartarum.</title>
        <authorList>
            <person name="Jauregui R."/>
            <person name="Singh J."/>
            <person name="Voisey C."/>
        </authorList>
    </citation>
    <scope>NUCLEOTIDE SEQUENCE [LARGE SCALE GENOMIC DNA]</scope>
    <source>
        <strain evidence="2 3">AGR01</strain>
    </source>
</reference>
<name>A0AAN6LS45_9PLEO</name>
<protein>
    <submittedName>
        <fullName evidence="2">Uncharacterized protein</fullName>
    </submittedName>
</protein>
<sequence length="242" mass="26961">MTSNGTSWLFPPALNTTFREAFVTKYSQPNESTEDHGVYAILQEAVRNLTLEQRVDSRFEDRVWGGEDAVVQAGDSLYGKFTDDRFREYGMNCILCTKGRDSKPIEQACSNYTDTEDVVSYTKRFGPVSNPGLEEFPSLDQYSSIPEDTCGLCIFTIFGDENSLDLNDYSVPFSVLQKKRAQRRLFNSTYPTGVAMPPRPTPTWDPYNNPSSLSVPQTQEESSNNTGLIVGVVVGATGPKRS</sequence>
<evidence type="ECO:0000313" key="2">
    <source>
        <dbReference type="EMBL" id="KAK3201046.1"/>
    </source>
</evidence>
<feature type="region of interest" description="Disordered" evidence="1">
    <location>
        <begin position="189"/>
        <end position="227"/>
    </location>
</feature>
<evidence type="ECO:0000256" key="1">
    <source>
        <dbReference type="SAM" id="MobiDB-lite"/>
    </source>
</evidence>
<organism evidence="2 3">
    <name type="scientific">Pseudopithomyces chartarum</name>
    <dbReference type="NCBI Taxonomy" id="1892770"/>
    <lineage>
        <taxon>Eukaryota</taxon>
        <taxon>Fungi</taxon>
        <taxon>Dikarya</taxon>
        <taxon>Ascomycota</taxon>
        <taxon>Pezizomycotina</taxon>
        <taxon>Dothideomycetes</taxon>
        <taxon>Pleosporomycetidae</taxon>
        <taxon>Pleosporales</taxon>
        <taxon>Massarineae</taxon>
        <taxon>Didymosphaeriaceae</taxon>
        <taxon>Pseudopithomyces</taxon>
    </lineage>
</organism>
<proteinExistence type="predicted"/>